<dbReference type="AlphaFoldDB" id="C0GAL5"/>
<evidence type="ECO:0000313" key="9">
    <source>
        <dbReference type="EMBL" id="EEH12883.1"/>
    </source>
</evidence>
<gene>
    <name evidence="9" type="ORF">BCETI_7000331</name>
</gene>
<comment type="caution">
    <text evidence="9">The sequence shown here is derived from an EMBL/GenBank/DDBJ whole genome shotgun (WGS) entry which is preliminary data.</text>
</comment>
<evidence type="ECO:0000256" key="2">
    <source>
        <dbReference type="ARBA" id="ARBA00022670"/>
    </source>
</evidence>
<dbReference type="PANTHER" id="PTHR43660:SF1">
    <property type="entry name" value="DIPEPTIDYL CARBOXYPEPTIDASE"/>
    <property type="match status" value="1"/>
</dbReference>
<evidence type="ECO:0000256" key="4">
    <source>
        <dbReference type="ARBA" id="ARBA00022801"/>
    </source>
</evidence>
<evidence type="ECO:0000256" key="5">
    <source>
        <dbReference type="ARBA" id="ARBA00022833"/>
    </source>
</evidence>
<comment type="cofactor">
    <cofactor evidence="7">
        <name>Zn(2+)</name>
        <dbReference type="ChEBI" id="CHEBI:29105"/>
    </cofactor>
    <text evidence="7">Binds 1 zinc ion.</text>
</comment>
<dbReference type="EMBL" id="ACJD01000007">
    <property type="protein sequence ID" value="EEH12883.1"/>
    <property type="molecule type" value="Genomic_DNA"/>
</dbReference>
<dbReference type="Gene3D" id="1.10.1370.40">
    <property type="match status" value="1"/>
</dbReference>
<keyword evidence="2 7" id="KW-0645">Protease</keyword>
<dbReference type="Pfam" id="PF01432">
    <property type="entry name" value="Peptidase_M3"/>
    <property type="match status" value="1"/>
</dbReference>
<sequence>MTVAGHKRIKLRLKLPPRKLAAGVMCARSPPKSSPAGKCKRFFMKTGMLDSKSLPACHAMPRFRLYRNHLVWSFIMSDKPPYNHALSEWNGPLGLPDFTAFKDEDFAPAFDVALAQDLAEVEAIAGQAGEPTIDNTLKALQLTGKALEREIAPKMSRHYSRIMMDPALFARIDALDENRDMLDLDSETRRVLEKTWKGFVRSGAKLDAAGKTELADINEKLAGLGARFGQNVLKDESGWALFITDEADLAGLPDFLKNAMQSAAAERGKPDAWAVTLSRSIVEPFLSFSQNRSLREQAFNAWAKRGENGGETDNREIVREMVDLRERKAHLLGYANFAAYKLDDTMAKTPKAVMDLLEPVWNKARAKAAEEEAELERLIAADGGNHKVAPWDWRFYAEKLRAERFAFDEAELKPYLQLDKIIEAAFDVAGRLFGIRFEEKKGIATWHPDVRVFQVFNADGSERGLFLGDYFARTSKRSGAWMSSLQSSHKLGNGQKPIIYNVMNFAKPKAGEPALLSLDDARMLFHEFGHALHGLLSDVTWPAVSGTAVSRDFVELPSQLYEHWLTVPAVLEKYAVHYRTGEAMPKALLDKVLAARTFNAGFNTVEFTSSALVDMAFHTGKEKIADPLAFEKQTLAKLSMPDAIIMRHRTPHFTHVFSGDGYSAGYYSYMWSEVLDADAFSAFEETGDAFNPELAAKLKQHIYAAGGSRDPEELYKAFRGKMPTPDAMIEKRGLN</sequence>
<keyword evidence="6 7" id="KW-0482">Metalloprotease</keyword>
<dbReference type="GO" id="GO:0006508">
    <property type="term" value="P:proteolysis"/>
    <property type="evidence" value="ECO:0007669"/>
    <property type="project" value="UniProtKB-KW"/>
</dbReference>
<dbReference type="GO" id="GO:0004180">
    <property type="term" value="F:carboxypeptidase activity"/>
    <property type="evidence" value="ECO:0007669"/>
    <property type="project" value="TreeGrafter"/>
</dbReference>
<dbReference type="PANTHER" id="PTHR43660">
    <property type="entry name" value="DIPEPTIDYL CARBOXYPEPTIDASE"/>
    <property type="match status" value="1"/>
</dbReference>
<dbReference type="InterPro" id="IPR045090">
    <property type="entry name" value="Pept_M3A_M3B"/>
</dbReference>
<reference evidence="9 10" key="1">
    <citation type="submission" date="2009-03" db="EMBL/GenBank/DDBJ databases">
        <authorList>
            <person name="Setubal J.C."/>
            <person name="Boyle S."/>
            <person name="Crasta O.R."/>
            <person name="Gillespie J.J."/>
            <person name="Kenyon R.W."/>
            <person name="Lu J."/>
            <person name="Mane S."/>
            <person name="Nagrani S."/>
            <person name="Shallom J.M."/>
            <person name="Shallom S."/>
            <person name="Shukla M."/>
            <person name="Snyder E.E."/>
            <person name="Sobral B.W."/>
            <person name="Wattam A.R."/>
            <person name="Will R."/>
            <person name="Williams K."/>
            <person name="Yoo H."/>
            <person name="Bruce D.H."/>
            <person name="Detter C."/>
            <person name="Munk C."/>
            <person name="Brettin T.S."/>
            <person name="Ficht T."/>
        </authorList>
    </citation>
    <scope>NUCLEOTIDE SEQUENCE [LARGE SCALE GENOMIC DNA]</scope>
    <source>
        <strain evidence="9 10">Cudo</strain>
    </source>
</reference>
<dbReference type="InterPro" id="IPR001567">
    <property type="entry name" value="Pept_M3A_M3B_dom"/>
</dbReference>
<dbReference type="InterPro" id="IPR034005">
    <property type="entry name" value="M3A_DCP"/>
</dbReference>
<evidence type="ECO:0000259" key="8">
    <source>
        <dbReference type="Pfam" id="PF01432"/>
    </source>
</evidence>
<proteinExistence type="inferred from homology"/>
<dbReference type="Gene3D" id="1.10.1370.10">
    <property type="entry name" value="Neurolysin, domain 3"/>
    <property type="match status" value="1"/>
</dbReference>
<evidence type="ECO:0000256" key="1">
    <source>
        <dbReference type="ARBA" id="ARBA00006040"/>
    </source>
</evidence>
<accession>C0GAL5</accession>
<organism evidence="9 10">
    <name type="scientific">Brucella ceti str. Cudo</name>
    <dbReference type="NCBI Taxonomy" id="595497"/>
    <lineage>
        <taxon>Bacteria</taxon>
        <taxon>Pseudomonadati</taxon>
        <taxon>Pseudomonadota</taxon>
        <taxon>Alphaproteobacteria</taxon>
        <taxon>Hyphomicrobiales</taxon>
        <taxon>Brucellaceae</taxon>
        <taxon>Brucella/Ochrobactrum group</taxon>
        <taxon>Brucella</taxon>
    </lineage>
</organism>
<dbReference type="GO" id="GO:0005829">
    <property type="term" value="C:cytosol"/>
    <property type="evidence" value="ECO:0007669"/>
    <property type="project" value="TreeGrafter"/>
</dbReference>
<evidence type="ECO:0000256" key="6">
    <source>
        <dbReference type="ARBA" id="ARBA00023049"/>
    </source>
</evidence>
<dbReference type="CDD" id="cd06456">
    <property type="entry name" value="M3A_DCP"/>
    <property type="match status" value="1"/>
</dbReference>
<evidence type="ECO:0000256" key="7">
    <source>
        <dbReference type="RuleBase" id="RU003435"/>
    </source>
</evidence>
<keyword evidence="3 7" id="KW-0479">Metal-binding</keyword>
<dbReference type="InterPro" id="IPR024077">
    <property type="entry name" value="Neurolysin/TOP_dom2"/>
</dbReference>
<feature type="domain" description="Peptidase M3A/M3B catalytic" evidence="8">
    <location>
        <begin position="289"/>
        <end position="733"/>
    </location>
</feature>
<dbReference type="GO" id="GO:0004222">
    <property type="term" value="F:metalloendopeptidase activity"/>
    <property type="evidence" value="ECO:0007669"/>
    <property type="project" value="InterPro"/>
</dbReference>
<keyword evidence="4 7" id="KW-0378">Hydrolase</keyword>
<dbReference type="SUPFAM" id="SSF55486">
    <property type="entry name" value="Metalloproteases ('zincins'), catalytic domain"/>
    <property type="match status" value="1"/>
</dbReference>
<keyword evidence="5 7" id="KW-0862">Zinc</keyword>
<evidence type="ECO:0000256" key="3">
    <source>
        <dbReference type="ARBA" id="ARBA00022723"/>
    </source>
</evidence>
<comment type="similarity">
    <text evidence="1 7">Belongs to the peptidase M3 family.</text>
</comment>
<evidence type="ECO:0000313" key="10">
    <source>
        <dbReference type="Proteomes" id="UP000003678"/>
    </source>
</evidence>
<dbReference type="FunFam" id="3.40.390.10:FF:000009">
    <property type="entry name" value="Oligopeptidase A"/>
    <property type="match status" value="1"/>
</dbReference>
<dbReference type="GO" id="GO:0046872">
    <property type="term" value="F:metal ion binding"/>
    <property type="evidence" value="ECO:0007669"/>
    <property type="project" value="UniProtKB-UniRule"/>
</dbReference>
<name>C0GAL5_9HYPH</name>
<protein>
    <submittedName>
        <fullName evidence="9">Peptidyl-dipeptidase DCP</fullName>
    </submittedName>
</protein>
<dbReference type="Proteomes" id="UP000003678">
    <property type="component" value="Unassembled WGS sequence"/>
</dbReference>
<dbReference type="InterPro" id="IPR024079">
    <property type="entry name" value="MetalloPept_cat_dom_sf"/>
</dbReference>
<dbReference type="Gene3D" id="3.40.390.10">
    <property type="entry name" value="Collagenase (Catalytic Domain)"/>
    <property type="match status" value="1"/>
</dbReference>